<evidence type="ECO:0000256" key="7">
    <source>
        <dbReference type="ARBA" id="ARBA00022840"/>
    </source>
</evidence>
<feature type="transmembrane region" description="Helical" evidence="15">
    <location>
        <begin position="630"/>
        <end position="653"/>
    </location>
</feature>
<organism evidence="17 18">
    <name type="scientific">Castellaniella hirudinis</name>
    <dbReference type="NCBI Taxonomy" id="1144617"/>
    <lineage>
        <taxon>Bacteria</taxon>
        <taxon>Pseudomonadati</taxon>
        <taxon>Pseudomonadota</taxon>
        <taxon>Betaproteobacteria</taxon>
        <taxon>Burkholderiales</taxon>
        <taxon>Alcaligenaceae</taxon>
        <taxon>Castellaniella</taxon>
    </lineage>
</organism>
<evidence type="ECO:0000256" key="3">
    <source>
        <dbReference type="ARBA" id="ARBA00022475"/>
    </source>
</evidence>
<evidence type="ECO:0000256" key="8">
    <source>
        <dbReference type="ARBA" id="ARBA00022967"/>
    </source>
</evidence>
<protein>
    <recommendedName>
        <fullName evidence="13">Pyoverdine export ATP-binding/permease protein PvdT</fullName>
    </recommendedName>
</protein>
<dbReference type="PANTHER" id="PTHR30572:SF14">
    <property type="entry name" value="MACROLIDE EXPORT ATP-BINDING_PERMEASE PROTEIN MACB"/>
    <property type="match status" value="1"/>
</dbReference>
<keyword evidence="5 15" id="KW-0812">Transmembrane</keyword>
<proteinExistence type="inferred from homology"/>
<evidence type="ECO:0000256" key="9">
    <source>
        <dbReference type="ARBA" id="ARBA00022989"/>
    </source>
</evidence>
<feature type="region of interest" description="Disordered" evidence="14">
    <location>
        <begin position="222"/>
        <end position="274"/>
    </location>
</feature>
<evidence type="ECO:0000313" key="17">
    <source>
        <dbReference type="EMBL" id="MFC4296767.1"/>
    </source>
</evidence>
<dbReference type="InterPro" id="IPR027417">
    <property type="entry name" value="P-loop_NTPase"/>
</dbReference>
<feature type="transmembrane region" description="Helical" evidence="15">
    <location>
        <begin position="601"/>
        <end position="624"/>
    </location>
</feature>
<comment type="caution">
    <text evidence="17">The sequence shown here is derived from an EMBL/GenBank/DDBJ whole genome shotgun (WGS) entry which is preliminary data.</text>
</comment>
<keyword evidence="18" id="KW-1185">Reference proteome</keyword>
<feature type="transmembrane region" description="Helical" evidence="15">
    <location>
        <begin position="299"/>
        <end position="319"/>
    </location>
</feature>
<dbReference type="Pfam" id="PF00005">
    <property type="entry name" value="ABC_tran"/>
    <property type="match status" value="1"/>
</dbReference>
<evidence type="ECO:0000256" key="10">
    <source>
        <dbReference type="ARBA" id="ARBA00023136"/>
    </source>
</evidence>
<reference evidence="18" key="1">
    <citation type="journal article" date="2019" name="Int. J. Syst. Evol. Microbiol.">
        <title>The Global Catalogue of Microorganisms (GCM) 10K type strain sequencing project: providing services to taxonomists for standard genome sequencing and annotation.</title>
        <authorList>
            <consortium name="The Broad Institute Genomics Platform"/>
            <consortium name="The Broad Institute Genome Sequencing Center for Infectious Disease"/>
            <person name="Wu L."/>
            <person name="Ma J."/>
        </authorList>
    </citation>
    <scope>NUCLEOTIDE SEQUENCE [LARGE SCALE GENOMIC DNA]</scope>
    <source>
        <strain evidence="18">CGMCC 1.19029</strain>
    </source>
</reference>
<dbReference type="InterPro" id="IPR017871">
    <property type="entry name" value="ABC_transporter-like_CS"/>
</dbReference>
<dbReference type="RefSeq" id="WP_376811343.1">
    <property type="nucleotide sequence ID" value="NZ_JBHSDY010000001.1"/>
</dbReference>
<keyword evidence="3" id="KW-1003">Cell membrane</keyword>
<dbReference type="InterPro" id="IPR003593">
    <property type="entry name" value="AAA+_ATPase"/>
</dbReference>
<dbReference type="InterPro" id="IPR003838">
    <property type="entry name" value="ABC3_permease_C"/>
</dbReference>
<dbReference type="SMART" id="SM00382">
    <property type="entry name" value="AAA"/>
    <property type="match status" value="1"/>
</dbReference>
<dbReference type="Pfam" id="PF02687">
    <property type="entry name" value="FtsX"/>
    <property type="match status" value="1"/>
</dbReference>
<evidence type="ECO:0000256" key="13">
    <source>
        <dbReference type="ARBA" id="ARBA00041199"/>
    </source>
</evidence>
<dbReference type="InterPro" id="IPR003439">
    <property type="entry name" value="ABC_transporter-like_ATP-bd"/>
</dbReference>
<dbReference type="SUPFAM" id="SSF52540">
    <property type="entry name" value="P-loop containing nucleoside triphosphate hydrolases"/>
    <property type="match status" value="1"/>
</dbReference>
<evidence type="ECO:0000256" key="4">
    <source>
        <dbReference type="ARBA" id="ARBA00022519"/>
    </source>
</evidence>
<dbReference type="InterPro" id="IPR025857">
    <property type="entry name" value="MacB_PCD"/>
</dbReference>
<feature type="transmembrane region" description="Helical" evidence="15">
    <location>
        <begin position="545"/>
        <end position="570"/>
    </location>
</feature>
<keyword evidence="4" id="KW-0997">Cell inner membrane</keyword>
<dbReference type="Gene3D" id="3.40.50.300">
    <property type="entry name" value="P-loop containing nucleotide triphosphate hydrolases"/>
    <property type="match status" value="1"/>
</dbReference>
<dbReference type="PROSITE" id="PS00211">
    <property type="entry name" value="ABC_TRANSPORTER_1"/>
    <property type="match status" value="1"/>
</dbReference>
<dbReference type="EMBL" id="JBHSDY010000001">
    <property type="protein sequence ID" value="MFC4296767.1"/>
    <property type="molecule type" value="Genomic_DNA"/>
</dbReference>
<gene>
    <name evidence="17" type="ORF">ACFO0J_01775</name>
</gene>
<evidence type="ECO:0000259" key="16">
    <source>
        <dbReference type="PROSITE" id="PS50893"/>
    </source>
</evidence>
<feature type="domain" description="ABC transporter" evidence="16">
    <location>
        <begin position="5"/>
        <end position="245"/>
    </location>
</feature>
<evidence type="ECO:0000313" key="18">
    <source>
        <dbReference type="Proteomes" id="UP001595756"/>
    </source>
</evidence>
<keyword evidence="7" id="KW-0067">ATP-binding</keyword>
<evidence type="ECO:0000256" key="5">
    <source>
        <dbReference type="ARBA" id="ARBA00022692"/>
    </source>
</evidence>
<dbReference type="Proteomes" id="UP001595756">
    <property type="component" value="Unassembled WGS sequence"/>
</dbReference>
<evidence type="ECO:0000256" key="2">
    <source>
        <dbReference type="ARBA" id="ARBA00022448"/>
    </source>
</evidence>
<accession>A0ABV8RV99</accession>
<evidence type="ECO:0000256" key="15">
    <source>
        <dbReference type="SAM" id="Phobius"/>
    </source>
</evidence>
<comment type="subcellular location">
    <subcellularLocation>
        <location evidence="1">Cell inner membrane</location>
        <topology evidence="1">Multi-pass membrane protein</topology>
    </subcellularLocation>
</comment>
<dbReference type="InterPro" id="IPR017911">
    <property type="entry name" value="MacB-like_ATP-bd"/>
</dbReference>
<keyword evidence="9 15" id="KW-1133">Transmembrane helix</keyword>
<keyword evidence="2" id="KW-0813">Transport</keyword>
<evidence type="ECO:0000256" key="1">
    <source>
        <dbReference type="ARBA" id="ARBA00004429"/>
    </source>
</evidence>
<sequence>MSALIRLEGVGRSYGGAGGAPAARALSDVSLSIREGEYVAIVGASGSGKSTLMHILGCLDRPDSGAYHFEGRDVAALPADERARLRREAFGFVFQGYHLIPTDSALENAALPALYAGEDREARERRAAALLERLGMGGRLAHRPAQLSGGQQQRVSIARALANGGRVILADEPTGALDTQSGAEVMALFDELSAQGHTIILITHDPQVAARARRVIEIRDGRVVGDRPGEGGDAPSDAPEPEGGAGAPGAPARDGRAAGQGGRRRSGRSGADHAPAASALAESWRAAWRAMALNRVRTALTLLGIVAGVASVIVMLAIGRGAKEQVVRQMGALGAAILYVSGGVAPEGGVAGVVTLDDLAAVAELPEIAHVMPVIGNPVMLRHGAYSRPSYVVASTADLPAIHRWPVALGRFHIAAENRELAPVVVLGSRLRQRLLPDVADPIGQLVLVDATPFEVIGVMSAKGAESGSENYDDQAFIPFDTGRARVFTAIGEPEYAVIEARSPQDAVAAEAAMRDLLRARHGRESFSIGNAAAKLQAAAESRNAMTLMLGLIAAVSLLVGGIGVMNVMLMTVRERTREIGIRMAVGARQRDIRRQFLTEAALVSVCGGAAGVALGLGIGTALLAAGAELVFSLTAILGAFGCAVATGLASGLMPARAAARLDPVAALSGG</sequence>
<keyword evidence="11" id="KW-0046">Antibiotic resistance</keyword>
<evidence type="ECO:0000256" key="12">
    <source>
        <dbReference type="ARBA" id="ARBA00038388"/>
    </source>
</evidence>
<evidence type="ECO:0000256" key="11">
    <source>
        <dbReference type="ARBA" id="ARBA00023251"/>
    </source>
</evidence>
<comment type="similarity">
    <text evidence="12">Belongs to the ABC transporter superfamily. Macrolide exporter (TC 3.A.1.122) family.</text>
</comment>
<dbReference type="PROSITE" id="PS50893">
    <property type="entry name" value="ABC_TRANSPORTER_2"/>
    <property type="match status" value="1"/>
</dbReference>
<dbReference type="PANTHER" id="PTHR30572">
    <property type="entry name" value="MEMBRANE COMPONENT OF TRANSPORTER-RELATED"/>
    <property type="match status" value="1"/>
</dbReference>
<evidence type="ECO:0000256" key="14">
    <source>
        <dbReference type="SAM" id="MobiDB-lite"/>
    </source>
</evidence>
<evidence type="ECO:0000256" key="6">
    <source>
        <dbReference type="ARBA" id="ARBA00022741"/>
    </source>
</evidence>
<dbReference type="CDD" id="cd03255">
    <property type="entry name" value="ABC_MJ0796_LolCDE_FtsE"/>
    <property type="match status" value="1"/>
</dbReference>
<dbReference type="Pfam" id="PF12704">
    <property type="entry name" value="MacB_PCD"/>
    <property type="match status" value="1"/>
</dbReference>
<keyword evidence="6" id="KW-0547">Nucleotide-binding</keyword>
<dbReference type="InterPro" id="IPR050250">
    <property type="entry name" value="Macrolide_Exporter_MacB"/>
</dbReference>
<keyword evidence="8" id="KW-1278">Translocase</keyword>
<keyword evidence="10 15" id="KW-0472">Membrane</keyword>
<name>A0ABV8RV99_9BURK</name>